<organism evidence="1 2">
    <name type="scientific">Nyssa sinensis</name>
    <dbReference type="NCBI Taxonomy" id="561372"/>
    <lineage>
        <taxon>Eukaryota</taxon>
        <taxon>Viridiplantae</taxon>
        <taxon>Streptophyta</taxon>
        <taxon>Embryophyta</taxon>
        <taxon>Tracheophyta</taxon>
        <taxon>Spermatophyta</taxon>
        <taxon>Magnoliopsida</taxon>
        <taxon>eudicotyledons</taxon>
        <taxon>Gunneridae</taxon>
        <taxon>Pentapetalae</taxon>
        <taxon>asterids</taxon>
        <taxon>Cornales</taxon>
        <taxon>Nyssaceae</taxon>
        <taxon>Nyssa</taxon>
    </lineage>
</organism>
<evidence type="ECO:0000313" key="1">
    <source>
        <dbReference type="EMBL" id="KAA8514941.1"/>
    </source>
</evidence>
<gene>
    <name evidence="1" type="ORF">F0562_018272</name>
</gene>
<protein>
    <submittedName>
        <fullName evidence="1">Uncharacterized protein</fullName>
    </submittedName>
</protein>
<accession>A0A5J4ZCG3</accession>
<name>A0A5J4ZCG3_9ASTE</name>
<keyword evidence="2" id="KW-1185">Reference proteome</keyword>
<sequence length="100" mass="11006">MDCGLEFNPTLGPLQLTIPEDELGVVEALFPLLWSFEDNPEPPPQDNLPILDLLHFPFGYRSPSLAVYIFSLELRSALAASIRPFAGLDLCEYSEVAAAV</sequence>
<proteinExistence type="predicted"/>
<reference evidence="1 2" key="1">
    <citation type="submission" date="2019-09" db="EMBL/GenBank/DDBJ databases">
        <title>A chromosome-level genome assembly of the Chinese tupelo Nyssa sinensis.</title>
        <authorList>
            <person name="Yang X."/>
            <person name="Kang M."/>
            <person name="Yang Y."/>
            <person name="Xiong H."/>
            <person name="Wang M."/>
            <person name="Zhang Z."/>
            <person name="Wang Z."/>
            <person name="Wu H."/>
            <person name="Ma T."/>
            <person name="Liu J."/>
            <person name="Xi Z."/>
        </authorList>
    </citation>
    <scope>NUCLEOTIDE SEQUENCE [LARGE SCALE GENOMIC DNA]</scope>
    <source>
        <strain evidence="1">J267</strain>
        <tissue evidence="1">Leaf</tissue>
    </source>
</reference>
<dbReference type="EMBL" id="CM018052">
    <property type="protein sequence ID" value="KAA8514941.1"/>
    <property type="molecule type" value="Genomic_DNA"/>
</dbReference>
<evidence type="ECO:0000313" key="2">
    <source>
        <dbReference type="Proteomes" id="UP000325577"/>
    </source>
</evidence>
<dbReference type="Proteomes" id="UP000325577">
    <property type="component" value="Linkage Group LG9"/>
</dbReference>
<dbReference type="AlphaFoldDB" id="A0A5J4ZCG3"/>